<feature type="compositionally biased region" description="Polar residues" evidence="1">
    <location>
        <begin position="23"/>
        <end position="45"/>
    </location>
</feature>
<dbReference type="EMBL" id="MCFL01000004">
    <property type="protein sequence ID" value="ORZ39989.1"/>
    <property type="molecule type" value="Genomic_DNA"/>
</dbReference>
<feature type="region of interest" description="Disordered" evidence="1">
    <location>
        <begin position="118"/>
        <end position="175"/>
    </location>
</feature>
<dbReference type="Proteomes" id="UP000193411">
    <property type="component" value="Unassembled WGS sequence"/>
</dbReference>
<sequence>MSAASTLDSKPGSSVAMPDRDSSTQVPTDDDQSSAVSGYPSTSGGDTMADEDDDDESSLPSDWEERINAQAEAEVIAAQARTNSAISDRRSSLSGFVVEDEDTMAPIMAMDTVSGISDVVMADAEQQSEQSSAAGTAGQPNDAKPAGDSDADVDSISLSGLGSEVPAGVQTPPLTATGVAHPAVALAPTVQAAPVPAPAPVNRSHAPPQQPLQHPARPLHPFSSASAFLQGDSDSSSEEDDDD</sequence>
<feature type="compositionally biased region" description="Low complexity" evidence="1">
    <location>
        <begin position="205"/>
        <end position="221"/>
    </location>
</feature>
<proteinExistence type="predicted"/>
<organism evidence="2 3">
    <name type="scientific">Catenaria anguillulae PL171</name>
    <dbReference type="NCBI Taxonomy" id="765915"/>
    <lineage>
        <taxon>Eukaryota</taxon>
        <taxon>Fungi</taxon>
        <taxon>Fungi incertae sedis</taxon>
        <taxon>Blastocladiomycota</taxon>
        <taxon>Blastocladiomycetes</taxon>
        <taxon>Blastocladiales</taxon>
        <taxon>Catenariaceae</taxon>
        <taxon>Catenaria</taxon>
    </lineage>
</organism>
<feature type="region of interest" description="Disordered" evidence="1">
    <location>
        <begin position="194"/>
        <end position="243"/>
    </location>
</feature>
<evidence type="ECO:0000313" key="3">
    <source>
        <dbReference type="Proteomes" id="UP000193411"/>
    </source>
</evidence>
<reference evidence="2 3" key="1">
    <citation type="submission" date="2016-07" db="EMBL/GenBank/DDBJ databases">
        <title>Pervasive Adenine N6-methylation of Active Genes in Fungi.</title>
        <authorList>
            <consortium name="DOE Joint Genome Institute"/>
            <person name="Mondo S.J."/>
            <person name="Dannebaum R.O."/>
            <person name="Kuo R.C."/>
            <person name="Labutti K."/>
            <person name="Haridas S."/>
            <person name="Kuo A."/>
            <person name="Salamov A."/>
            <person name="Ahrendt S.R."/>
            <person name="Lipzen A."/>
            <person name="Sullivan W."/>
            <person name="Andreopoulos W.B."/>
            <person name="Clum A."/>
            <person name="Lindquist E."/>
            <person name="Daum C."/>
            <person name="Ramamoorthy G.K."/>
            <person name="Gryganskyi A."/>
            <person name="Culley D."/>
            <person name="Magnuson J.K."/>
            <person name="James T.Y."/>
            <person name="O'Malley M.A."/>
            <person name="Stajich J.E."/>
            <person name="Spatafora J.W."/>
            <person name="Visel A."/>
            <person name="Grigoriev I.V."/>
        </authorList>
    </citation>
    <scope>NUCLEOTIDE SEQUENCE [LARGE SCALE GENOMIC DNA]</scope>
    <source>
        <strain evidence="2 3">PL171</strain>
    </source>
</reference>
<gene>
    <name evidence="2" type="ORF">BCR44DRAFT_1426048</name>
</gene>
<feature type="region of interest" description="Disordered" evidence="1">
    <location>
        <begin position="1"/>
        <end position="74"/>
    </location>
</feature>
<evidence type="ECO:0000256" key="1">
    <source>
        <dbReference type="SAM" id="MobiDB-lite"/>
    </source>
</evidence>
<accession>A0A1Y2HZS6</accession>
<protein>
    <submittedName>
        <fullName evidence="2">Uncharacterized protein</fullName>
    </submittedName>
</protein>
<keyword evidence="3" id="KW-1185">Reference proteome</keyword>
<feature type="compositionally biased region" description="Acidic residues" evidence="1">
    <location>
        <begin position="48"/>
        <end position="57"/>
    </location>
</feature>
<evidence type="ECO:0000313" key="2">
    <source>
        <dbReference type="EMBL" id="ORZ39989.1"/>
    </source>
</evidence>
<dbReference type="AlphaFoldDB" id="A0A1Y2HZS6"/>
<feature type="compositionally biased region" description="Polar residues" evidence="1">
    <location>
        <begin position="1"/>
        <end position="12"/>
    </location>
</feature>
<comment type="caution">
    <text evidence="2">The sequence shown here is derived from an EMBL/GenBank/DDBJ whole genome shotgun (WGS) entry which is preliminary data.</text>
</comment>
<name>A0A1Y2HZS6_9FUNG</name>
<feature type="compositionally biased region" description="Polar residues" evidence="1">
    <location>
        <begin position="125"/>
        <end position="134"/>
    </location>
</feature>